<dbReference type="AlphaFoldDB" id="A0AAN7T029"/>
<accession>A0AAN7T029</accession>
<evidence type="ECO:0000256" key="1">
    <source>
        <dbReference type="ARBA" id="ARBA00023242"/>
    </source>
</evidence>
<keyword evidence="1" id="KW-0539">Nucleus</keyword>
<protein>
    <submittedName>
        <fullName evidence="3">Uncharacterized protein</fullName>
    </submittedName>
</protein>
<sequence length="343" mass="38854">MSMISNLEDNESPLYAEKCLQVLIKSMDDPFAHWDENLLATVVILRLHEELSHDDDVRCHLFGTRKILDSVSAFAADGGLREAASWVSLRQHIYVSLTEQQPLDITLQNFRHSSVFLIESNRNEDWANRMVFIFARILDYAFSHAPIPTPDRWHELRAEVENWWNTKPWDFAPLWKNMSPASRVTVTTPASVPGVATTPQDPPRRNANVSASSANYPIKPWPELIVAHRAQVTALQYYHLARVVLAIYDPALTRLGFGSIRARKSSEREVLDGMRNIVGLAVSNEDVNNAIFEASHVLKACGGYLKDEAEQNAAIAFLENVQQRMGWTTEKTIAELRSQWAGY</sequence>
<dbReference type="PANTHER" id="PTHR37534">
    <property type="entry name" value="TRANSCRIPTIONAL ACTIVATOR PROTEIN UGA3"/>
    <property type="match status" value="1"/>
</dbReference>
<dbReference type="Proteomes" id="UP001309876">
    <property type="component" value="Unassembled WGS sequence"/>
</dbReference>
<dbReference type="GO" id="GO:0045944">
    <property type="term" value="P:positive regulation of transcription by RNA polymerase II"/>
    <property type="evidence" value="ECO:0007669"/>
    <property type="project" value="TreeGrafter"/>
</dbReference>
<evidence type="ECO:0000256" key="2">
    <source>
        <dbReference type="SAM" id="MobiDB-lite"/>
    </source>
</evidence>
<reference evidence="3 4" key="1">
    <citation type="submission" date="2023-08" db="EMBL/GenBank/DDBJ databases">
        <title>Black Yeasts Isolated from many extreme environments.</title>
        <authorList>
            <person name="Coleine C."/>
            <person name="Stajich J.E."/>
            <person name="Selbmann L."/>
        </authorList>
    </citation>
    <scope>NUCLEOTIDE SEQUENCE [LARGE SCALE GENOMIC DNA]</scope>
    <source>
        <strain evidence="3 4">CCFEE 5910</strain>
    </source>
</reference>
<gene>
    <name evidence="3" type="ORF">LTR05_004443</name>
</gene>
<organism evidence="3 4">
    <name type="scientific">Lithohypha guttulata</name>
    <dbReference type="NCBI Taxonomy" id="1690604"/>
    <lineage>
        <taxon>Eukaryota</taxon>
        <taxon>Fungi</taxon>
        <taxon>Dikarya</taxon>
        <taxon>Ascomycota</taxon>
        <taxon>Pezizomycotina</taxon>
        <taxon>Eurotiomycetes</taxon>
        <taxon>Chaetothyriomycetidae</taxon>
        <taxon>Chaetothyriales</taxon>
        <taxon>Trichomeriaceae</taxon>
        <taxon>Lithohypha</taxon>
    </lineage>
</organism>
<dbReference type="EMBL" id="JAVRRJ010000004">
    <property type="protein sequence ID" value="KAK5085164.1"/>
    <property type="molecule type" value="Genomic_DNA"/>
</dbReference>
<keyword evidence="4" id="KW-1185">Reference proteome</keyword>
<feature type="region of interest" description="Disordered" evidence="2">
    <location>
        <begin position="191"/>
        <end position="211"/>
    </location>
</feature>
<proteinExistence type="predicted"/>
<evidence type="ECO:0000313" key="4">
    <source>
        <dbReference type="Proteomes" id="UP001309876"/>
    </source>
</evidence>
<dbReference type="GO" id="GO:0003700">
    <property type="term" value="F:DNA-binding transcription factor activity"/>
    <property type="evidence" value="ECO:0007669"/>
    <property type="project" value="TreeGrafter"/>
</dbReference>
<dbReference type="GO" id="GO:0005634">
    <property type="term" value="C:nucleus"/>
    <property type="evidence" value="ECO:0007669"/>
    <property type="project" value="TreeGrafter"/>
</dbReference>
<evidence type="ECO:0000313" key="3">
    <source>
        <dbReference type="EMBL" id="KAK5085164.1"/>
    </source>
</evidence>
<dbReference type="PANTHER" id="PTHR37534:SF25">
    <property type="entry name" value="ZN(II)2CYS6 TRANSCRIPTION FACTOR (EUROFUNG)"/>
    <property type="match status" value="1"/>
</dbReference>
<comment type="caution">
    <text evidence="3">The sequence shown here is derived from an EMBL/GenBank/DDBJ whole genome shotgun (WGS) entry which is preliminary data.</text>
</comment>
<name>A0AAN7T029_9EURO</name>
<dbReference type="GO" id="GO:0000976">
    <property type="term" value="F:transcription cis-regulatory region binding"/>
    <property type="evidence" value="ECO:0007669"/>
    <property type="project" value="TreeGrafter"/>
</dbReference>